<keyword evidence="3" id="KW-1185">Reference proteome</keyword>
<dbReference type="InterPro" id="IPR045493">
    <property type="entry name" value="DUF6435"/>
</dbReference>
<dbReference type="Proteomes" id="UP000745859">
    <property type="component" value="Unassembled WGS sequence"/>
</dbReference>
<dbReference type="NCBIfam" id="NF033487">
    <property type="entry name" value="Lacal_2735_fam"/>
    <property type="match status" value="1"/>
</dbReference>
<evidence type="ECO:0000313" key="3">
    <source>
        <dbReference type="Proteomes" id="UP000745859"/>
    </source>
</evidence>
<name>A0ABX0UAB1_9FLAO</name>
<dbReference type="EMBL" id="JAASQL010000001">
    <property type="protein sequence ID" value="NIJ44755.1"/>
    <property type="molecule type" value="Genomic_DNA"/>
</dbReference>
<accession>A0ABX0UAB1</accession>
<evidence type="ECO:0000256" key="1">
    <source>
        <dbReference type="SAM" id="Coils"/>
    </source>
</evidence>
<sequence length="55" mass="6378">MLSYFKKKNPLDKLESKYKLLLKEAHQLSTTNRSKSDAKIAEAEQVAQEIEQLKN</sequence>
<organism evidence="2 3">
    <name type="scientific">Wenyingzhuangia heitensis</name>
    <dbReference type="NCBI Taxonomy" id="1487859"/>
    <lineage>
        <taxon>Bacteria</taxon>
        <taxon>Pseudomonadati</taxon>
        <taxon>Bacteroidota</taxon>
        <taxon>Flavobacteriia</taxon>
        <taxon>Flavobacteriales</taxon>
        <taxon>Flavobacteriaceae</taxon>
        <taxon>Wenyingzhuangia</taxon>
    </lineage>
</organism>
<reference evidence="2 3" key="1">
    <citation type="submission" date="2020-03" db="EMBL/GenBank/DDBJ databases">
        <title>Genomic Encyclopedia of Type Strains, Phase IV (KMG-IV): sequencing the most valuable type-strain genomes for metagenomic binning, comparative biology and taxonomic classification.</title>
        <authorList>
            <person name="Goeker M."/>
        </authorList>
    </citation>
    <scope>NUCLEOTIDE SEQUENCE [LARGE SCALE GENOMIC DNA]</scope>
    <source>
        <strain evidence="2 3">DSM 101599</strain>
    </source>
</reference>
<protein>
    <recommendedName>
        <fullName evidence="4">Lacal_2735 family protein</fullName>
    </recommendedName>
</protein>
<keyword evidence="1" id="KW-0175">Coiled coil</keyword>
<evidence type="ECO:0008006" key="4">
    <source>
        <dbReference type="Google" id="ProtNLM"/>
    </source>
</evidence>
<comment type="caution">
    <text evidence="2">The sequence shown here is derived from an EMBL/GenBank/DDBJ whole genome shotgun (WGS) entry which is preliminary data.</text>
</comment>
<gene>
    <name evidence="2" type="ORF">FHR24_001194</name>
</gene>
<dbReference type="RefSeq" id="WP_167185353.1">
    <property type="nucleotide sequence ID" value="NZ_JAASQL010000001.1"/>
</dbReference>
<dbReference type="Pfam" id="PF20027">
    <property type="entry name" value="DUF6435"/>
    <property type="match status" value="1"/>
</dbReference>
<proteinExistence type="predicted"/>
<feature type="coiled-coil region" evidence="1">
    <location>
        <begin position="11"/>
        <end position="53"/>
    </location>
</feature>
<evidence type="ECO:0000313" key="2">
    <source>
        <dbReference type="EMBL" id="NIJ44755.1"/>
    </source>
</evidence>